<dbReference type="InterPro" id="IPR006896">
    <property type="entry name" value="Sec23/24_trunk_dom"/>
</dbReference>
<dbReference type="GO" id="GO:0005829">
    <property type="term" value="C:cytosol"/>
    <property type="evidence" value="ECO:0007669"/>
    <property type="project" value="UniProtKB-SubCell"/>
</dbReference>
<comment type="caution">
    <text evidence="14">The sequence shown here is derived from an EMBL/GenBank/DDBJ whole genome shotgun (WGS) entry which is preliminary data.</text>
</comment>
<dbReference type="InterPro" id="IPR050550">
    <property type="entry name" value="SEC23_SEC24_subfamily"/>
</dbReference>
<dbReference type="GO" id="GO:0070971">
    <property type="term" value="C:endoplasmic reticulum exit site"/>
    <property type="evidence" value="ECO:0007669"/>
    <property type="project" value="TreeGrafter"/>
</dbReference>
<evidence type="ECO:0000256" key="1">
    <source>
        <dbReference type="ARBA" id="ARBA00004299"/>
    </source>
</evidence>
<reference evidence="14 15" key="1">
    <citation type="submission" date="2019-09" db="EMBL/GenBank/DDBJ databases">
        <title>Bird 10,000 Genomes (B10K) Project - Family phase.</title>
        <authorList>
            <person name="Zhang G."/>
        </authorList>
    </citation>
    <scope>NUCLEOTIDE SEQUENCE [LARGE SCALE GENOMIC DNA]</scope>
    <source>
        <strain evidence="14">OUT-0002</strain>
    </source>
</reference>
<feature type="non-terminal residue" evidence="14">
    <location>
        <position position="1"/>
    </location>
</feature>
<gene>
    <name evidence="14" type="primary">Sec24d</name>
    <name evidence="14" type="ORF">OREMEL_R04622</name>
</gene>
<feature type="region of interest" description="Disordered" evidence="8">
    <location>
        <begin position="201"/>
        <end position="261"/>
    </location>
</feature>
<dbReference type="FunFam" id="3.40.50.410:FF:000020">
    <property type="entry name" value="protein transport protein Sec24D isoform X1"/>
    <property type="match status" value="1"/>
</dbReference>
<dbReference type="AlphaFoldDB" id="A0A7L3NXX9"/>
<dbReference type="Pfam" id="PF04815">
    <property type="entry name" value="Sec23_helical"/>
    <property type="match status" value="1"/>
</dbReference>
<dbReference type="OrthoDB" id="49016at2759"/>
<comment type="subcellular location">
    <subcellularLocation>
        <location evidence="3">Cytoplasm</location>
        <location evidence="3">Cytosol</location>
    </subcellularLocation>
    <subcellularLocation>
        <location evidence="1">Cytoplasmic vesicle</location>
        <location evidence="1">COPII-coated vesicle membrane</location>
        <topology evidence="1">Peripheral membrane protein</topology>
        <orientation evidence="1">Cytoplasmic side</orientation>
    </subcellularLocation>
    <subcellularLocation>
        <location evidence="2">Endoplasmic reticulum membrane</location>
        <topology evidence="2">Peripheral membrane protein</topology>
        <orientation evidence="2">Cytoplasmic side</orientation>
    </subcellularLocation>
</comment>
<dbReference type="PANTHER" id="PTHR13803">
    <property type="entry name" value="SEC24-RELATED PROTEIN"/>
    <property type="match status" value="1"/>
</dbReference>
<evidence type="ECO:0000256" key="5">
    <source>
        <dbReference type="ARBA" id="ARBA00022448"/>
    </source>
</evidence>
<dbReference type="Pfam" id="PF00626">
    <property type="entry name" value="Gelsolin"/>
    <property type="match status" value="1"/>
</dbReference>
<dbReference type="InterPro" id="IPR041742">
    <property type="entry name" value="Sec24-like_trunk_dom"/>
</dbReference>
<dbReference type="Proteomes" id="UP000579904">
    <property type="component" value="Unassembled WGS sequence"/>
</dbReference>
<evidence type="ECO:0000256" key="6">
    <source>
        <dbReference type="ARBA" id="ARBA00022927"/>
    </source>
</evidence>
<evidence type="ECO:0000256" key="8">
    <source>
        <dbReference type="SAM" id="MobiDB-lite"/>
    </source>
</evidence>
<dbReference type="GO" id="GO:0006886">
    <property type="term" value="P:intracellular protein transport"/>
    <property type="evidence" value="ECO:0007669"/>
    <property type="project" value="InterPro"/>
</dbReference>
<dbReference type="Gene3D" id="3.40.50.410">
    <property type="entry name" value="von Willebrand factor, type A domain"/>
    <property type="match status" value="1"/>
</dbReference>
<dbReference type="Gene3D" id="1.20.120.730">
    <property type="entry name" value="Sec23/Sec24 helical domain"/>
    <property type="match status" value="1"/>
</dbReference>
<dbReference type="SUPFAM" id="SSF81995">
    <property type="entry name" value="beta-sandwich domain of Sec23/24"/>
    <property type="match status" value="2"/>
</dbReference>
<dbReference type="GO" id="GO:0008270">
    <property type="term" value="F:zinc ion binding"/>
    <property type="evidence" value="ECO:0007669"/>
    <property type="project" value="InterPro"/>
</dbReference>
<keyword evidence="7" id="KW-0968">Cytoplasmic vesicle</keyword>
<dbReference type="FunFam" id="2.30.30.380:FF:000003">
    <property type="entry name" value="SEC24 homolog D, COPII coat complex component"/>
    <property type="match status" value="1"/>
</dbReference>
<dbReference type="Pfam" id="PF08033">
    <property type="entry name" value="Sec23_BS"/>
    <property type="match status" value="1"/>
</dbReference>
<dbReference type="SUPFAM" id="SSF82754">
    <property type="entry name" value="C-terminal, gelsolin-like domain of Sec23/24"/>
    <property type="match status" value="1"/>
</dbReference>
<dbReference type="GO" id="GO:0090110">
    <property type="term" value="P:COPII-coated vesicle cargo loading"/>
    <property type="evidence" value="ECO:0007669"/>
    <property type="project" value="TreeGrafter"/>
</dbReference>
<dbReference type="InterPro" id="IPR012990">
    <property type="entry name" value="Beta-sandwich_Sec23_24"/>
</dbReference>
<evidence type="ECO:0000259" key="11">
    <source>
        <dbReference type="Pfam" id="PF04811"/>
    </source>
</evidence>
<evidence type="ECO:0000313" key="15">
    <source>
        <dbReference type="Proteomes" id="UP000579904"/>
    </source>
</evidence>
<dbReference type="InterPro" id="IPR036465">
    <property type="entry name" value="vWFA_dom_sf"/>
</dbReference>
<dbReference type="Pfam" id="PF04810">
    <property type="entry name" value="zf-Sec23_Sec24"/>
    <property type="match status" value="1"/>
</dbReference>
<dbReference type="CDD" id="cd01479">
    <property type="entry name" value="Sec24-like"/>
    <property type="match status" value="1"/>
</dbReference>
<comment type="similarity">
    <text evidence="4">Belongs to the SEC23/SEC24 family. SEC24 subfamily.</text>
</comment>
<evidence type="ECO:0000259" key="10">
    <source>
        <dbReference type="Pfam" id="PF04810"/>
    </source>
</evidence>
<evidence type="ECO:0000259" key="13">
    <source>
        <dbReference type="Pfam" id="PF08033"/>
    </source>
</evidence>
<organism evidence="14 15">
    <name type="scientific">Oreotrochilus melanogaster</name>
    <dbReference type="NCBI Taxonomy" id="689266"/>
    <lineage>
        <taxon>Eukaryota</taxon>
        <taxon>Metazoa</taxon>
        <taxon>Chordata</taxon>
        <taxon>Craniata</taxon>
        <taxon>Vertebrata</taxon>
        <taxon>Euteleostomi</taxon>
        <taxon>Archelosauria</taxon>
        <taxon>Archosauria</taxon>
        <taxon>Dinosauria</taxon>
        <taxon>Saurischia</taxon>
        <taxon>Theropoda</taxon>
        <taxon>Coelurosauria</taxon>
        <taxon>Aves</taxon>
        <taxon>Neognathae</taxon>
        <taxon>Neoaves</taxon>
        <taxon>Strisores</taxon>
        <taxon>Apodiformes</taxon>
        <taxon>Trochilidae</taxon>
        <taxon>Oreotrochilus</taxon>
    </lineage>
</organism>
<dbReference type="Gene3D" id="2.60.40.1670">
    <property type="entry name" value="beta-sandwich domain of Sec23/24"/>
    <property type="match status" value="1"/>
</dbReference>
<feature type="domain" description="Gelsolin-like" evidence="9">
    <location>
        <begin position="900"/>
        <end position="972"/>
    </location>
</feature>
<dbReference type="InterPro" id="IPR036180">
    <property type="entry name" value="Gelsolin-like_dom_sf"/>
</dbReference>
<evidence type="ECO:0000259" key="9">
    <source>
        <dbReference type="Pfam" id="PF00626"/>
    </source>
</evidence>
<dbReference type="Gene3D" id="2.30.30.380">
    <property type="entry name" value="Zn-finger domain of Sec23/24"/>
    <property type="match status" value="1"/>
</dbReference>
<dbReference type="InterPro" id="IPR006900">
    <property type="entry name" value="Sec23/24_helical_dom"/>
</dbReference>
<dbReference type="InterPro" id="IPR029006">
    <property type="entry name" value="ADF-H/Gelsolin-like_dom_sf"/>
</dbReference>
<dbReference type="SUPFAM" id="SSF81811">
    <property type="entry name" value="Helical domain of Sec23/24"/>
    <property type="match status" value="1"/>
</dbReference>
<evidence type="ECO:0000256" key="2">
    <source>
        <dbReference type="ARBA" id="ARBA00004397"/>
    </source>
</evidence>
<sequence length="1031" mass="113055">MSQQGYVAAPAYPQSQSGRGGFSAGFGPPSSSLHYGDPNSSYLAPQPGVLKSNVPFGSSVPAGPLPAGTHQFSQTNFQKGASTPGQQIHRLQGPPPSRNAEPPYNYQSQPAYPSTASTSADTQLANQLNSMQITSYGLSTAPSSCMSSGNPASFQGPQLPPATQQQIALPPGLQIPTPANNANGLCAQTLPPVARYDGILGPVPPNSNMQQLSGQPPGPGYHPQQANYGPQIAGSQLSYPGAFPGGPTQLAGPQQKQLDPDSIPSPIEVIESDKAFRGGQIYATNTRGQVPPLVTTDCIIQDQGHASPRYIRCTTYCFPVSSDMAKQTRIPLAAVIQPFAIVPPNEVPLHVVNHGETGPIRCNRCKAYMCPFMQFIEGGRRYQCGFCNCINDVPVFFFQHLDHIGRRLDHYERPELSLGSYEYVATLDYCRNNKPPKPPAYIFMIDVSYRNINSGLVKLVCDELKTLLDKLPREEQEESSAIQVGFVTYNKVLHFFNVKSSLAQPQMMVVSDVGEVFIPLLDGFLVNFKESRSVVINLLDQIPEMFADTNESETIFAPVIQAGMEALKAAECAGKLFIFHSSLPTAEAPGKLRNRDDKKLLNTDKEKTLFQPQVNSYEALARNCVANGCCVNLFIFPNQYVDIASMGVVTMYTGGTLYKYNNFQLDADSPQFLSDLRKDIKKTSGFDAIMRVRTSTGFRATDFFGAICMNNTTDVEMAAVDCDKAVTVEFKHDDKLNEDNGALIQCAVLYTSISGQRRLRIHNIGLNCSSQLADVYKTCETDALINFFAKSAFKAILSQPLKMVREILVNQTAHMLACYRKNCASPSAVSQLILPDAMKVLPVYMNSLLKSCVLVSRPEIPTDERAYQRQLVTAMGVADTQLFFYPQLLPLHSLDLKSDIVPAAVRCSAERLSEGGAFLLVNGLNMFLWLGVSAPPELIQGFFNVPSLAHISTEATSLPQLDSPFSKKLKSILDHIQSQKPYTMKLMIVKQREQPEMLFRQFLVEDKSIYGGASYMDFLCCVHKEICQLLS</sequence>
<dbReference type="FunFam" id="2.60.40.1670:FF:000004">
    <property type="entry name" value="SEC24 homolog D, COPII coat complex component"/>
    <property type="match status" value="1"/>
</dbReference>
<evidence type="ECO:0000256" key="4">
    <source>
        <dbReference type="ARBA" id="ARBA00008334"/>
    </source>
</evidence>
<dbReference type="GO" id="GO:0000149">
    <property type="term" value="F:SNARE binding"/>
    <property type="evidence" value="ECO:0007669"/>
    <property type="project" value="TreeGrafter"/>
</dbReference>
<feature type="region of interest" description="Disordered" evidence="8">
    <location>
        <begin position="142"/>
        <end position="164"/>
    </location>
</feature>
<dbReference type="EMBL" id="VZUB01055052">
    <property type="protein sequence ID" value="NXU82021.1"/>
    <property type="molecule type" value="Genomic_DNA"/>
</dbReference>
<dbReference type="InterPro" id="IPR036175">
    <property type="entry name" value="Sec23/24_helical_dom_sf"/>
</dbReference>
<evidence type="ECO:0000256" key="3">
    <source>
        <dbReference type="ARBA" id="ARBA00004514"/>
    </source>
</evidence>
<accession>A0A7L3NXX9</accession>
<keyword evidence="6" id="KW-0653">Protein transport</keyword>
<feature type="domain" description="Sec23/Sec24 trunk" evidence="11">
    <location>
        <begin position="436"/>
        <end position="679"/>
    </location>
</feature>
<protein>
    <submittedName>
        <fullName evidence="14">SC24D protein</fullName>
    </submittedName>
</protein>
<dbReference type="PANTHER" id="PTHR13803:SF6">
    <property type="entry name" value="PROTEIN TRANSPORT PROTEIN SEC24D"/>
    <property type="match status" value="1"/>
</dbReference>
<dbReference type="GO" id="GO:0030127">
    <property type="term" value="C:COPII vesicle coat"/>
    <property type="evidence" value="ECO:0007669"/>
    <property type="project" value="InterPro"/>
</dbReference>
<feature type="compositionally biased region" description="Polar residues" evidence="8">
    <location>
        <begin position="105"/>
        <end position="120"/>
    </location>
</feature>
<dbReference type="GO" id="GO:0005789">
    <property type="term" value="C:endoplasmic reticulum membrane"/>
    <property type="evidence" value="ECO:0007669"/>
    <property type="project" value="UniProtKB-SubCell"/>
</dbReference>
<feature type="domain" description="Sec23/Sec24 helical" evidence="12">
    <location>
        <begin position="781"/>
        <end position="880"/>
    </location>
</feature>
<feature type="compositionally biased region" description="Polar residues" evidence="8">
    <location>
        <begin position="70"/>
        <end position="86"/>
    </location>
</feature>
<dbReference type="InterPro" id="IPR007123">
    <property type="entry name" value="Gelsolin-like_dom"/>
</dbReference>
<feature type="region of interest" description="Disordered" evidence="8">
    <location>
        <begin position="1"/>
        <end position="120"/>
    </location>
</feature>
<keyword evidence="5" id="KW-0813">Transport</keyword>
<proteinExistence type="inferred from homology"/>
<evidence type="ECO:0000259" key="12">
    <source>
        <dbReference type="Pfam" id="PF04815"/>
    </source>
</evidence>
<name>A0A7L3NXX9_9AVES</name>
<evidence type="ECO:0000313" key="14">
    <source>
        <dbReference type="EMBL" id="NXU82021.1"/>
    </source>
</evidence>
<dbReference type="Gene3D" id="3.40.20.10">
    <property type="entry name" value="Severin"/>
    <property type="match status" value="1"/>
</dbReference>
<feature type="non-terminal residue" evidence="14">
    <location>
        <position position="1031"/>
    </location>
</feature>
<evidence type="ECO:0000256" key="7">
    <source>
        <dbReference type="ARBA" id="ARBA00023329"/>
    </source>
</evidence>
<dbReference type="InterPro" id="IPR006895">
    <property type="entry name" value="Znf_Sec23_Sec24"/>
</dbReference>
<feature type="domain" description="Zinc finger Sec23/Sec24-type" evidence="10">
    <location>
        <begin position="359"/>
        <end position="395"/>
    </location>
</feature>
<keyword evidence="15" id="KW-1185">Reference proteome</keyword>
<dbReference type="Pfam" id="PF04811">
    <property type="entry name" value="Sec23_trunk"/>
    <property type="match status" value="1"/>
</dbReference>
<dbReference type="SUPFAM" id="SSF53300">
    <property type="entry name" value="vWA-like"/>
    <property type="match status" value="1"/>
</dbReference>
<feature type="domain" description="Sec23/Sec24 beta-sandwich" evidence="13">
    <location>
        <begin position="685"/>
        <end position="768"/>
    </location>
</feature>